<keyword evidence="2 4" id="KW-0689">Ribosomal protein</keyword>
<dbReference type="PANTHER" id="PTHR11726">
    <property type="entry name" value="60S RIBOSOMAL PROTEIN L10"/>
    <property type="match status" value="1"/>
</dbReference>
<dbReference type="InterPro" id="IPR018255">
    <property type="entry name" value="Ribosomal_uL16_CS_euk_arc"/>
</dbReference>
<dbReference type="EMBL" id="JBFTWV010000031">
    <property type="protein sequence ID" value="KAL2795847.1"/>
    <property type="molecule type" value="Genomic_DNA"/>
</dbReference>
<organism evidence="4 5">
    <name type="scientific">Aspergillus keveii</name>
    <dbReference type="NCBI Taxonomy" id="714993"/>
    <lineage>
        <taxon>Eukaryota</taxon>
        <taxon>Fungi</taxon>
        <taxon>Dikarya</taxon>
        <taxon>Ascomycota</taxon>
        <taxon>Pezizomycotina</taxon>
        <taxon>Eurotiomycetes</taxon>
        <taxon>Eurotiomycetidae</taxon>
        <taxon>Eurotiales</taxon>
        <taxon>Aspergillaceae</taxon>
        <taxon>Aspergillus</taxon>
        <taxon>Aspergillus subgen. Nidulantes</taxon>
    </lineage>
</organism>
<dbReference type="PROSITE" id="PS01257">
    <property type="entry name" value="RIBOSOMAL_L10E"/>
    <property type="match status" value="1"/>
</dbReference>
<evidence type="ECO:0000256" key="3">
    <source>
        <dbReference type="ARBA" id="ARBA00023274"/>
    </source>
</evidence>
<dbReference type="InterPro" id="IPR001197">
    <property type="entry name" value="Ribosomal_uL16_euk_arch"/>
</dbReference>
<dbReference type="InterPro" id="IPR047873">
    <property type="entry name" value="Ribosomal_uL16"/>
</dbReference>
<comment type="similarity">
    <text evidence="1">Belongs to the universal ribosomal protein uL16 family.</text>
</comment>
<evidence type="ECO:0000313" key="4">
    <source>
        <dbReference type="EMBL" id="KAL2795847.1"/>
    </source>
</evidence>
<proteinExistence type="inferred from homology"/>
<dbReference type="SUPFAM" id="SSF54686">
    <property type="entry name" value="Ribosomal protein L16p/L10e"/>
    <property type="match status" value="1"/>
</dbReference>
<dbReference type="Gene3D" id="3.90.1170.10">
    <property type="entry name" value="Ribosomal protein L10e/L16"/>
    <property type="match status" value="1"/>
</dbReference>
<reference evidence="4 5" key="1">
    <citation type="submission" date="2024-07" db="EMBL/GenBank/DDBJ databases">
        <title>Section-level genome sequencing and comparative genomics of Aspergillus sections Usti and Cavernicolus.</title>
        <authorList>
            <consortium name="Lawrence Berkeley National Laboratory"/>
            <person name="Nybo J.L."/>
            <person name="Vesth T.C."/>
            <person name="Theobald S."/>
            <person name="Frisvad J.C."/>
            <person name="Larsen T.O."/>
            <person name="Kjaerboelling I."/>
            <person name="Rothschild-Mancinelli K."/>
            <person name="Lyhne E.K."/>
            <person name="Kogle M.E."/>
            <person name="Barry K."/>
            <person name="Clum A."/>
            <person name="Na H."/>
            <person name="Ledsgaard L."/>
            <person name="Lin J."/>
            <person name="Lipzen A."/>
            <person name="Kuo A."/>
            <person name="Riley R."/>
            <person name="Mondo S."/>
            <person name="Labutti K."/>
            <person name="Haridas S."/>
            <person name="Pangalinan J."/>
            <person name="Salamov A.A."/>
            <person name="Simmons B.A."/>
            <person name="Magnuson J.K."/>
            <person name="Chen J."/>
            <person name="Drula E."/>
            <person name="Henrissat B."/>
            <person name="Wiebenga A."/>
            <person name="Lubbers R.J."/>
            <person name="Gomes A.C."/>
            <person name="Makela M.R."/>
            <person name="Stajich J."/>
            <person name="Grigoriev I.V."/>
            <person name="Mortensen U.H."/>
            <person name="De Vries R.P."/>
            <person name="Baker S.E."/>
            <person name="Andersen M.R."/>
        </authorList>
    </citation>
    <scope>NUCLEOTIDE SEQUENCE [LARGE SCALE GENOMIC DNA]</scope>
    <source>
        <strain evidence="4 5">CBS 209.92</strain>
    </source>
</reference>
<dbReference type="Pfam" id="PF00252">
    <property type="entry name" value="Ribosomal_L16"/>
    <property type="match status" value="1"/>
</dbReference>
<keyword evidence="3" id="KW-0687">Ribonucleoprotein</keyword>
<protein>
    <submittedName>
        <fullName evidence="4">Ribosomal protein L10e/L16</fullName>
    </submittedName>
</protein>
<comment type="caution">
    <text evidence="4">The sequence shown here is derived from an EMBL/GenBank/DDBJ whole genome shotgun (WGS) entry which is preliminary data.</text>
</comment>
<accession>A0ABR4G9Z3</accession>
<name>A0ABR4G9Z3_9EURO</name>
<dbReference type="NCBIfam" id="NF003239">
    <property type="entry name" value="PRK04199.1-4"/>
    <property type="match status" value="1"/>
</dbReference>
<dbReference type="GO" id="GO:0005840">
    <property type="term" value="C:ribosome"/>
    <property type="evidence" value="ECO:0007669"/>
    <property type="project" value="UniProtKB-KW"/>
</dbReference>
<sequence length="225" mass="25727">MARRPARCYRYCKNKPYPKSRFNRGVPDPKIRFYDCGRKKASVDDFPVCVHLVSNEYEQLSSEALEAARVCANKYLVKTSGKESFHLRIRVHAYHTIRMNKMLSVAGADRLQTGMRGAWGKPAGKVARVSVGQILISVRTSDRHLPVAIEALRRSMYKFPGRQKVVISKKHGFTDLSREEFEHLKREGKLKGDGAYVQFWRGRGELEGNVRSFPGVFRREGQPVV</sequence>
<dbReference type="InterPro" id="IPR036920">
    <property type="entry name" value="Ribosomal_uL16_sf"/>
</dbReference>
<dbReference type="NCBIfam" id="TIGR00279">
    <property type="entry name" value="uL16_euk_arch"/>
    <property type="match status" value="1"/>
</dbReference>
<dbReference type="CDD" id="cd01433">
    <property type="entry name" value="Ribosomal_L16_L10e"/>
    <property type="match status" value="1"/>
</dbReference>
<dbReference type="PIRSF" id="PIRSF005590">
    <property type="entry name" value="Ribosomal_L10"/>
    <property type="match status" value="1"/>
</dbReference>
<evidence type="ECO:0000256" key="2">
    <source>
        <dbReference type="ARBA" id="ARBA00022980"/>
    </source>
</evidence>
<keyword evidence="5" id="KW-1185">Reference proteome</keyword>
<gene>
    <name evidence="4" type="ORF">BJX66DRAFT_336554</name>
</gene>
<dbReference type="InterPro" id="IPR016180">
    <property type="entry name" value="Ribosomal_uL16_dom"/>
</dbReference>
<dbReference type="Proteomes" id="UP001610563">
    <property type="component" value="Unassembled WGS sequence"/>
</dbReference>
<evidence type="ECO:0000256" key="1">
    <source>
        <dbReference type="ARBA" id="ARBA00008931"/>
    </source>
</evidence>
<evidence type="ECO:0000313" key="5">
    <source>
        <dbReference type="Proteomes" id="UP001610563"/>
    </source>
</evidence>